<keyword evidence="2" id="KW-1185">Reference proteome</keyword>
<dbReference type="OrthoDB" id="34677at10239"/>
<accession>H2BDF0</accession>
<dbReference type="KEGG" id="vg:11605152"/>
<protein>
    <recommendedName>
        <fullName evidence="3">Ead/Ea22-like family protein</fullName>
    </recommendedName>
</protein>
<gene>
    <name evidence="1" type="ORF">PMG1_00046</name>
</gene>
<evidence type="ECO:0000313" key="2">
    <source>
        <dbReference type="Proteomes" id="UP000007744"/>
    </source>
</evidence>
<dbReference type="GeneID" id="11605152"/>
<organism evidence="1 2">
    <name type="scientific">Pseudomonas phage PMG1</name>
    <dbReference type="NCBI Taxonomy" id="2992927"/>
    <lineage>
        <taxon>Viruses</taxon>
        <taxon>Duplodnaviria</taxon>
        <taxon>Heunggongvirae</taxon>
        <taxon>Uroviricota</taxon>
        <taxon>Caudoviricetes</taxon>
        <taxon>Detrevirus</taxon>
        <taxon>Detrevirus PMG1</taxon>
    </lineage>
</organism>
<reference evidence="1 2" key="1">
    <citation type="submission" date="2010-12" db="EMBL/GenBank/DDBJ databases">
        <authorList>
            <person name="Kropinski A.M."/>
            <person name="Krylov V."/>
            <person name="Pleteneva E."/>
            <person name="Shaburova O."/>
            <person name="Bourkaltseva M."/>
            <person name="Krylov S.V."/>
            <person name="Miroshnikov K."/>
        </authorList>
    </citation>
    <scope>NUCLEOTIDE SEQUENCE [LARGE SCALE GENOMIC DNA]</scope>
</reference>
<evidence type="ECO:0008006" key="3">
    <source>
        <dbReference type="Google" id="ProtNLM"/>
    </source>
</evidence>
<sequence length="163" mass="17938">MSEVKRFDHVNHAHVDDCEHIENPEGAWVKASDYDALAAEAQALREEVAALRARVVVLPDASTVYAALDARERLFTSPENIQVALEAQSRLNGKTVSEGLLRKWLELMEHGDYREGHCMCGSPVDSHGIGDGHAPIDAGEYYAGQVMEELRALLNQDKENGNG</sequence>
<proteinExistence type="predicted"/>
<name>H2BDF0_9CAUD</name>
<dbReference type="EMBL" id="HQ711985">
    <property type="protein sequence ID" value="AEX55917.1"/>
    <property type="molecule type" value="Genomic_DNA"/>
</dbReference>
<dbReference type="RefSeq" id="YP_005098249.1">
    <property type="nucleotide sequence ID" value="NC_016765.1"/>
</dbReference>
<dbReference type="Proteomes" id="UP000007744">
    <property type="component" value="Segment"/>
</dbReference>
<evidence type="ECO:0000313" key="1">
    <source>
        <dbReference type="EMBL" id="AEX55917.1"/>
    </source>
</evidence>